<dbReference type="PANTHER" id="PTHR43806:SF65">
    <property type="entry name" value="SERINE PROTEASE APRX"/>
    <property type="match status" value="1"/>
</dbReference>
<dbReference type="RefSeq" id="WP_248266739.1">
    <property type="nucleotide sequence ID" value="NZ_CP096034.1"/>
</dbReference>
<dbReference type="EMBL" id="CP096034">
    <property type="protein sequence ID" value="UPM53482.1"/>
    <property type="molecule type" value="Genomic_DNA"/>
</dbReference>
<accession>A0ABY4JJ36</accession>
<sequence length="371" mass="41901">MIRFLTLNIILCFLVLCLNNYFFRFNQTVEILDSSEKSYEQLINRNGVVLTPKIIKKMLGISPSRHFSTTNENSKQIAIAVLDSGVFPHEDLTKHVNKIIAFKDFVNNYAEPYDDNGHGTLIAGLIAGNGNTYEGINNKTNIVGVKVLDKYGEGNIQNTINGINWVIENKDKYNIKIINISYGFNELSKRSLGILKTSINNADKNDLMVICSIGNKKIIQNVFINSEKSTYPASFNTVLSVGAMDYLTRDTMYSTNKYRIAPYTVSYINKWMYIKPDFILPGTKILTLNSNIGYLPSHTIYLKEKYTISSGSSLATAVLSGLVSILFEQFPNKTNSEMKSVILNQSYASQLDNNFLNNQKKYLYFNESFGE</sequence>
<dbReference type="Pfam" id="PF00082">
    <property type="entry name" value="Peptidase_S8"/>
    <property type="match status" value="1"/>
</dbReference>
<dbReference type="InterPro" id="IPR015500">
    <property type="entry name" value="Peptidase_S8_subtilisin-rel"/>
</dbReference>
<organism evidence="7 8">
    <name type="scientific">Gottfriedia acidiceleris</name>
    <dbReference type="NCBI Taxonomy" id="371036"/>
    <lineage>
        <taxon>Bacteria</taxon>
        <taxon>Bacillati</taxon>
        <taxon>Bacillota</taxon>
        <taxon>Bacilli</taxon>
        <taxon>Bacillales</taxon>
        <taxon>Bacillaceae</taxon>
        <taxon>Gottfriedia</taxon>
    </lineage>
</organism>
<protein>
    <submittedName>
        <fullName evidence="7">S8 family serine peptidase</fullName>
    </submittedName>
</protein>
<dbReference type="Proteomes" id="UP000830639">
    <property type="component" value="Chromosome"/>
</dbReference>
<evidence type="ECO:0000313" key="7">
    <source>
        <dbReference type="EMBL" id="UPM53482.1"/>
    </source>
</evidence>
<dbReference type="InterPro" id="IPR000209">
    <property type="entry name" value="Peptidase_S8/S53_dom"/>
</dbReference>
<reference evidence="7 8" key="1">
    <citation type="submission" date="2022-04" db="EMBL/GenBank/DDBJ databases">
        <title>Mechanism of arsenic methylation and mitigation arsenic toxicity by Bacillus sp. LH14 from an Arsenic-Contaminated Paddy Soil.</title>
        <authorList>
            <person name="Wang D."/>
        </authorList>
    </citation>
    <scope>NUCLEOTIDE SEQUENCE [LARGE SCALE GENOMIC DNA]</scope>
    <source>
        <strain evidence="7 8">LH14</strain>
    </source>
</reference>
<feature type="active site" description="Charge relay system" evidence="5">
    <location>
        <position position="118"/>
    </location>
</feature>
<keyword evidence="3 5" id="KW-0378">Hydrolase</keyword>
<dbReference type="InterPro" id="IPR036852">
    <property type="entry name" value="Peptidase_S8/S53_dom_sf"/>
</dbReference>
<dbReference type="InterPro" id="IPR050131">
    <property type="entry name" value="Peptidase_S8_subtilisin-like"/>
</dbReference>
<keyword evidence="4 5" id="KW-0720">Serine protease</keyword>
<dbReference type="PROSITE" id="PS51892">
    <property type="entry name" value="SUBTILASE"/>
    <property type="match status" value="1"/>
</dbReference>
<evidence type="ECO:0000313" key="8">
    <source>
        <dbReference type="Proteomes" id="UP000830639"/>
    </source>
</evidence>
<feature type="active site" description="Charge relay system" evidence="5">
    <location>
        <position position="313"/>
    </location>
</feature>
<dbReference type="PANTHER" id="PTHR43806">
    <property type="entry name" value="PEPTIDASE S8"/>
    <property type="match status" value="1"/>
</dbReference>
<dbReference type="PROSITE" id="PS00137">
    <property type="entry name" value="SUBTILASE_HIS"/>
    <property type="match status" value="1"/>
</dbReference>
<gene>
    <name evidence="7" type="ORF">MY490_17045</name>
</gene>
<dbReference type="SUPFAM" id="SSF52743">
    <property type="entry name" value="Subtilisin-like"/>
    <property type="match status" value="1"/>
</dbReference>
<evidence type="ECO:0000256" key="2">
    <source>
        <dbReference type="ARBA" id="ARBA00022670"/>
    </source>
</evidence>
<evidence type="ECO:0000256" key="3">
    <source>
        <dbReference type="ARBA" id="ARBA00022801"/>
    </source>
</evidence>
<feature type="active site" description="Charge relay system" evidence="5">
    <location>
        <position position="83"/>
    </location>
</feature>
<evidence type="ECO:0000256" key="4">
    <source>
        <dbReference type="ARBA" id="ARBA00022825"/>
    </source>
</evidence>
<keyword evidence="8" id="KW-1185">Reference proteome</keyword>
<dbReference type="InterPro" id="IPR022398">
    <property type="entry name" value="Peptidase_S8_His-AS"/>
</dbReference>
<dbReference type="Gene3D" id="3.40.50.200">
    <property type="entry name" value="Peptidase S8/S53 domain"/>
    <property type="match status" value="1"/>
</dbReference>
<feature type="domain" description="Peptidase S8/S53" evidence="6">
    <location>
        <begin position="75"/>
        <end position="353"/>
    </location>
</feature>
<dbReference type="PRINTS" id="PR00723">
    <property type="entry name" value="SUBTILISIN"/>
</dbReference>
<name>A0ABY4JJ36_9BACI</name>
<evidence type="ECO:0000259" key="6">
    <source>
        <dbReference type="Pfam" id="PF00082"/>
    </source>
</evidence>
<keyword evidence="2 5" id="KW-0645">Protease</keyword>
<comment type="similarity">
    <text evidence="1 5">Belongs to the peptidase S8 family.</text>
</comment>
<evidence type="ECO:0000256" key="5">
    <source>
        <dbReference type="PROSITE-ProRule" id="PRU01240"/>
    </source>
</evidence>
<evidence type="ECO:0000256" key="1">
    <source>
        <dbReference type="ARBA" id="ARBA00011073"/>
    </source>
</evidence>
<proteinExistence type="inferred from homology"/>